<comment type="similarity">
    <text evidence="5">Belongs to the Fre/LuxG FAD/NAD(P) flavoprotein oxidoreductase family.</text>
</comment>
<dbReference type="Pfam" id="PF00175">
    <property type="entry name" value="NAD_binding_1"/>
    <property type="match status" value="1"/>
</dbReference>
<protein>
    <submittedName>
        <fullName evidence="7">NAD(P)H-flavin reductase</fullName>
    </submittedName>
</protein>
<evidence type="ECO:0000256" key="2">
    <source>
        <dbReference type="ARBA" id="ARBA00022827"/>
    </source>
</evidence>
<evidence type="ECO:0000256" key="4">
    <source>
        <dbReference type="ARBA" id="ARBA00023223"/>
    </source>
</evidence>
<dbReference type="InterPro" id="IPR017938">
    <property type="entry name" value="Riboflavin_synthase-like_b-brl"/>
</dbReference>
<evidence type="ECO:0000259" key="6">
    <source>
        <dbReference type="PROSITE" id="PS51384"/>
    </source>
</evidence>
<dbReference type="PRINTS" id="PR00410">
    <property type="entry name" value="PHEHYDRXLASE"/>
</dbReference>
<evidence type="ECO:0000313" key="7">
    <source>
        <dbReference type="EMBL" id="GAD77481.1"/>
    </source>
</evidence>
<feature type="domain" description="FAD-binding FR-type" evidence="6">
    <location>
        <begin position="1"/>
        <end position="99"/>
    </location>
</feature>
<keyword evidence="1" id="KW-0285">Flavoprotein</keyword>
<keyword evidence="3" id="KW-0560">Oxidoreductase</keyword>
<proteinExistence type="inferred from homology"/>
<accession>U3AC20</accession>
<organism evidence="7 8">
    <name type="scientific">Vibrio azureus NBRC 104587</name>
    <dbReference type="NCBI Taxonomy" id="1219077"/>
    <lineage>
        <taxon>Bacteria</taxon>
        <taxon>Pseudomonadati</taxon>
        <taxon>Pseudomonadota</taxon>
        <taxon>Gammaproteobacteria</taxon>
        <taxon>Vibrionales</taxon>
        <taxon>Vibrionaceae</taxon>
        <taxon>Vibrio</taxon>
    </lineage>
</organism>
<evidence type="ECO:0000256" key="1">
    <source>
        <dbReference type="ARBA" id="ARBA00022630"/>
    </source>
</evidence>
<dbReference type="GO" id="GO:0008218">
    <property type="term" value="P:bioluminescence"/>
    <property type="evidence" value="ECO:0007669"/>
    <property type="project" value="UniProtKB-KW"/>
</dbReference>
<dbReference type="InterPro" id="IPR050415">
    <property type="entry name" value="MRET"/>
</dbReference>
<gene>
    <name evidence="7" type="primary">fre</name>
    <name evidence="7" type="ORF">VAZ01S_077_00180</name>
</gene>
<evidence type="ECO:0000256" key="3">
    <source>
        <dbReference type="ARBA" id="ARBA00023002"/>
    </source>
</evidence>
<dbReference type="STRING" id="1219077.VAZ01S_077_00180"/>
<dbReference type="NCBIfam" id="NF005963">
    <property type="entry name" value="PRK08051.1"/>
    <property type="match status" value="1"/>
</dbReference>
<evidence type="ECO:0000313" key="8">
    <source>
        <dbReference type="Proteomes" id="UP000016567"/>
    </source>
</evidence>
<dbReference type="CDD" id="cd06189">
    <property type="entry name" value="flavin_oxioreductase"/>
    <property type="match status" value="1"/>
</dbReference>
<reference evidence="7 8" key="1">
    <citation type="submission" date="2013-09" db="EMBL/GenBank/DDBJ databases">
        <title>Whole genome shotgun sequence of Vibrio azureus NBRC 104587.</title>
        <authorList>
            <person name="Isaki S."/>
            <person name="Hosoyama A."/>
            <person name="Numata M."/>
            <person name="Hashimoto M."/>
            <person name="Hosoyama Y."/>
            <person name="Tsuchikane K."/>
            <person name="Noguchi M."/>
            <person name="Hirakata S."/>
            <person name="Ichikawa N."/>
            <person name="Ohji S."/>
            <person name="Yamazoe A."/>
            <person name="Fujita N."/>
        </authorList>
    </citation>
    <scope>NUCLEOTIDE SEQUENCE [LARGE SCALE GENOMIC DNA]</scope>
    <source>
        <strain evidence="7 8">NBRC 104587</strain>
    </source>
</reference>
<dbReference type="InterPro" id="IPR017927">
    <property type="entry name" value="FAD-bd_FR_type"/>
</dbReference>
<keyword evidence="4" id="KW-0455">Luminescence</keyword>
<dbReference type="PANTHER" id="PTHR47354:SF7">
    <property type="entry name" value="NAD(P)H-FLAVIN REDUCTASE"/>
    <property type="match status" value="1"/>
</dbReference>
<dbReference type="InterPro" id="IPR001433">
    <property type="entry name" value="OxRdtase_FAD/NAD-bd"/>
</dbReference>
<keyword evidence="2" id="KW-0274">FAD</keyword>
<dbReference type="AlphaFoldDB" id="U3AC20"/>
<dbReference type="PANTHER" id="PTHR47354">
    <property type="entry name" value="NADH OXIDOREDUCTASE HCR"/>
    <property type="match status" value="1"/>
</dbReference>
<dbReference type="Gene3D" id="2.40.30.10">
    <property type="entry name" value="Translation factors"/>
    <property type="match status" value="1"/>
</dbReference>
<evidence type="ECO:0000256" key="5">
    <source>
        <dbReference type="ARBA" id="ARBA00038177"/>
    </source>
</evidence>
<dbReference type="SUPFAM" id="SSF63380">
    <property type="entry name" value="Riboflavin synthase domain-like"/>
    <property type="match status" value="1"/>
</dbReference>
<dbReference type="RefSeq" id="WP_021711220.1">
    <property type="nucleotide sequence ID" value="NZ_BAOB01000189.1"/>
</dbReference>
<comment type="caution">
    <text evidence="7">The sequence shown here is derived from an EMBL/GenBank/DDBJ whole genome shotgun (WGS) entry which is preliminary data.</text>
</comment>
<dbReference type="OrthoDB" id="9806195at2"/>
<dbReference type="GO" id="GO:0016491">
    <property type="term" value="F:oxidoreductase activity"/>
    <property type="evidence" value="ECO:0007669"/>
    <property type="project" value="UniProtKB-KW"/>
</dbReference>
<dbReference type="InterPro" id="IPR039261">
    <property type="entry name" value="FNR_nucleotide-bd"/>
</dbReference>
<dbReference type="eggNOG" id="COG0543">
    <property type="taxonomic scope" value="Bacteria"/>
</dbReference>
<dbReference type="Proteomes" id="UP000016567">
    <property type="component" value="Unassembled WGS sequence"/>
</dbReference>
<sequence>MLCTIEKIEPLSNQIFRVLFKPGQELTYKAGQHLNVSLSFGSLPFSIASCPSDNDLVELHIGGSDVIARDNVIMGELHRAWLRGKKVILSEAQGDAWLRNQSENPLLLIASGTGMSYILSILKHSLNQGFTQPIYVYWGAKDMEDLYVHEELIDIVLEHKNVSYVPITETSTTPQYTKQGRVLDFVMSDFSNLSEFDIYLCGPNRMVEMARKWFCRERGAEPEQLYADEFAYL</sequence>
<dbReference type="PROSITE" id="PS51384">
    <property type="entry name" value="FAD_FR"/>
    <property type="match status" value="1"/>
</dbReference>
<keyword evidence="8" id="KW-1185">Reference proteome</keyword>
<name>U3AC20_9VIBR</name>
<dbReference type="Gene3D" id="3.40.50.80">
    <property type="entry name" value="Nucleotide-binding domain of ferredoxin-NADP reductase (FNR) module"/>
    <property type="match status" value="1"/>
</dbReference>
<dbReference type="SUPFAM" id="SSF52343">
    <property type="entry name" value="Ferredoxin reductase-like, C-terminal NADP-linked domain"/>
    <property type="match status" value="1"/>
</dbReference>
<dbReference type="EMBL" id="BATL01000077">
    <property type="protein sequence ID" value="GAD77481.1"/>
    <property type="molecule type" value="Genomic_DNA"/>
</dbReference>